<comment type="similarity">
    <text evidence="1">Belongs to the HEATR1/UTP10 family.</text>
</comment>
<dbReference type="PANTHER" id="PTHR13457:SF1">
    <property type="entry name" value="HEAT REPEAT-CONTAINING PROTEIN 1"/>
    <property type="match status" value="1"/>
</dbReference>
<evidence type="ECO:0000256" key="1">
    <source>
        <dbReference type="RuleBase" id="RU367065"/>
    </source>
</evidence>
<protein>
    <recommendedName>
        <fullName evidence="1">HEAT repeat-containing protein 1</fullName>
    </recommendedName>
</protein>
<keyword evidence="1" id="KW-0539">Nucleus</keyword>
<dbReference type="GO" id="GO:0032040">
    <property type="term" value="C:small-subunit processome"/>
    <property type="evidence" value="ECO:0007669"/>
    <property type="project" value="TreeGrafter"/>
</dbReference>
<name>A0A0B1RUJ2_OESDE</name>
<dbReference type="InterPro" id="IPR040191">
    <property type="entry name" value="UTP10"/>
</dbReference>
<dbReference type="OrthoDB" id="5859973at2759"/>
<evidence type="ECO:0000313" key="3">
    <source>
        <dbReference type="Proteomes" id="UP000053660"/>
    </source>
</evidence>
<dbReference type="GO" id="GO:0030515">
    <property type="term" value="F:snoRNA binding"/>
    <property type="evidence" value="ECO:0007669"/>
    <property type="project" value="TreeGrafter"/>
</dbReference>
<dbReference type="Proteomes" id="UP000053660">
    <property type="component" value="Unassembled WGS sequence"/>
</dbReference>
<comment type="subcellular location">
    <subcellularLocation>
        <location evidence="1">Nucleus</location>
        <location evidence="1">Nucleolus</location>
    </subcellularLocation>
</comment>
<keyword evidence="3" id="KW-1185">Reference proteome</keyword>
<reference evidence="2 3" key="1">
    <citation type="submission" date="2014-03" db="EMBL/GenBank/DDBJ databases">
        <title>Draft genome of the hookworm Oesophagostomum dentatum.</title>
        <authorList>
            <person name="Mitreva M."/>
        </authorList>
    </citation>
    <scope>NUCLEOTIDE SEQUENCE [LARGE SCALE GENOMIC DNA]</scope>
    <source>
        <strain evidence="2 3">OD-Hann</strain>
    </source>
</reference>
<dbReference type="EMBL" id="KN613340">
    <property type="protein sequence ID" value="KHJ74832.1"/>
    <property type="molecule type" value="Genomic_DNA"/>
</dbReference>
<organism evidence="2 3">
    <name type="scientific">Oesophagostomum dentatum</name>
    <name type="common">Nodular worm</name>
    <dbReference type="NCBI Taxonomy" id="61180"/>
    <lineage>
        <taxon>Eukaryota</taxon>
        <taxon>Metazoa</taxon>
        <taxon>Ecdysozoa</taxon>
        <taxon>Nematoda</taxon>
        <taxon>Chromadorea</taxon>
        <taxon>Rhabditida</taxon>
        <taxon>Rhabditina</taxon>
        <taxon>Rhabditomorpha</taxon>
        <taxon>Strongyloidea</taxon>
        <taxon>Strongylidae</taxon>
        <taxon>Oesophagostomum</taxon>
    </lineage>
</organism>
<dbReference type="GO" id="GO:0000462">
    <property type="term" value="P:maturation of SSU-rRNA from tricistronic rRNA transcript (SSU-rRNA, 5.8S rRNA, LSU-rRNA)"/>
    <property type="evidence" value="ECO:0007669"/>
    <property type="project" value="TreeGrafter"/>
</dbReference>
<sequence>MAAVLNKWLVKERSDPERITLCQNAAFTLKLVAKRLSCRTDSTSLIETMSKCTDLISEYRTLDECMVGNVLLLAGELIRSHNMRITMMSAIPLLKNCLSILSECCSDQKKLGDLSDQAEDATAKRRRVRQQSLSGRKLGSSTLLICALTCTQRILDQFAPFVSQFIPEVLVQFCRLYGR</sequence>
<comment type="function">
    <text evidence="1">Involved in nucleolar processing of pre-18S ribosomal RNA.</text>
</comment>
<dbReference type="GO" id="GO:0030686">
    <property type="term" value="C:90S preribosome"/>
    <property type="evidence" value="ECO:0007669"/>
    <property type="project" value="TreeGrafter"/>
</dbReference>
<keyword evidence="1" id="KW-0687">Ribonucleoprotein</keyword>
<evidence type="ECO:0000313" key="2">
    <source>
        <dbReference type="EMBL" id="KHJ74832.1"/>
    </source>
</evidence>
<accession>A0A0B1RUJ2</accession>
<dbReference type="GO" id="GO:0045943">
    <property type="term" value="P:positive regulation of transcription by RNA polymerase I"/>
    <property type="evidence" value="ECO:0007669"/>
    <property type="project" value="TreeGrafter"/>
</dbReference>
<keyword evidence="1" id="KW-0698">rRNA processing</keyword>
<dbReference type="AlphaFoldDB" id="A0A0B1RUJ2"/>
<keyword evidence="1" id="KW-0690">Ribosome biogenesis</keyword>
<dbReference type="GO" id="GO:0034455">
    <property type="term" value="C:t-UTP complex"/>
    <property type="evidence" value="ECO:0007669"/>
    <property type="project" value="TreeGrafter"/>
</dbReference>
<gene>
    <name evidence="2" type="ORF">OESDEN_25552</name>
</gene>
<dbReference type="PANTHER" id="PTHR13457">
    <property type="entry name" value="BAP28"/>
    <property type="match status" value="1"/>
</dbReference>
<proteinExistence type="inferred from homology"/>